<evidence type="ECO:0000313" key="3">
    <source>
        <dbReference type="Proteomes" id="UP000003688"/>
    </source>
</evidence>
<keyword evidence="3" id="KW-1185">Reference proteome</keyword>
<dbReference type="EMBL" id="ABOX02000059">
    <property type="protein sequence ID" value="EEF57699.1"/>
    <property type="molecule type" value="Genomic_DNA"/>
</dbReference>
<evidence type="ECO:0000313" key="2">
    <source>
        <dbReference type="EMBL" id="EEF57699.1"/>
    </source>
</evidence>
<comment type="caution">
    <text evidence="2">The sequence shown here is derived from an EMBL/GenBank/DDBJ whole genome shotgun (WGS) entry which is preliminary data.</text>
</comment>
<dbReference type="Proteomes" id="UP000003688">
    <property type="component" value="Unassembled WGS sequence"/>
</dbReference>
<protein>
    <recommendedName>
        <fullName evidence="4">Lipoprotein</fullName>
    </recommendedName>
</protein>
<reference evidence="2 3" key="1">
    <citation type="journal article" date="2011" name="J. Bacteriol.">
        <title>Genome sequence of 'Pedosphaera parvula' Ellin514, an aerobic Verrucomicrobial isolate from pasture soil.</title>
        <authorList>
            <person name="Kant R."/>
            <person name="van Passel M.W."/>
            <person name="Sangwan P."/>
            <person name="Palva A."/>
            <person name="Lucas S."/>
            <person name="Copeland A."/>
            <person name="Lapidus A."/>
            <person name="Glavina Del Rio T."/>
            <person name="Dalin E."/>
            <person name="Tice H."/>
            <person name="Bruce D."/>
            <person name="Goodwin L."/>
            <person name="Pitluck S."/>
            <person name="Chertkov O."/>
            <person name="Larimer F.W."/>
            <person name="Land M.L."/>
            <person name="Hauser L."/>
            <person name="Brettin T.S."/>
            <person name="Detter J.C."/>
            <person name="Han S."/>
            <person name="de Vos W.M."/>
            <person name="Janssen P.H."/>
            <person name="Smidt H."/>
        </authorList>
    </citation>
    <scope>NUCLEOTIDE SEQUENCE [LARGE SCALE GENOMIC DNA]</scope>
    <source>
        <strain evidence="2 3">Ellin514</strain>
    </source>
</reference>
<name>B9XR03_PEDPL</name>
<organism evidence="2 3">
    <name type="scientific">Pedosphaera parvula (strain Ellin514)</name>
    <dbReference type="NCBI Taxonomy" id="320771"/>
    <lineage>
        <taxon>Bacteria</taxon>
        <taxon>Pseudomonadati</taxon>
        <taxon>Verrucomicrobiota</taxon>
        <taxon>Pedosphaerae</taxon>
        <taxon>Pedosphaerales</taxon>
        <taxon>Pedosphaeraceae</taxon>
        <taxon>Pedosphaera</taxon>
    </lineage>
</organism>
<feature type="signal peptide" evidence="1">
    <location>
        <begin position="1"/>
        <end position="21"/>
    </location>
</feature>
<keyword evidence="1" id="KW-0732">Signal</keyword>
<sequence length="122" mass="13178" precursor="true">MRVLRFLVLLPLVIMFGCVHVNENSATASQEQIKAHLAAQLHCQTLELEQNSKDSFSGTGKNETGEFTIKVIRQGTTIAFHGVYVAPATGTFSGSACWSKSVNSTFGFHKTSQSTQDSLGTP</sequence>
<dbReference type="PROSITE" id="PS51257">
    <property type="entry name" value="PROKAR_LIPOPROTEIN"/>
    <property type="match status" value="1"/>
</dbReference>
<dbReference type="RefSeq" id="WP_007418238.1">
    <property type="nucleotide sequence ID" value="NZ_ABOX02000059.1"/>
</dbReference>
<evidence type="ECO:0000256" key="1">
    <source>
        <dbReference type="SAM" id="SignalP"/>
    </source>
</evidence>
<evidence type="ECO:0008006" key="4">
    <source>
        <dbReference type="Google" id="ProtNLM"/>
    </source>
</evidence>
<dbReference type="AlphaFoldDB" id="B9XR03"/>
<proteinExistence type="predicted"/>
<gene>
    <name evidence="2" type="ORF">Cflav_PD0761</name>
</gene>
<feature type="chain" id="PRO_5002893184" description="Lipoprotein" evidence="1">
    <location>
        <begin position="22"/>
        <end position="122"/>
    </location>
</feature>
<accession>B9XR03</accession>